<gene>
    <name evidence="2" type="ORF">DespoDRAFT_02849</name>
</gene>
<dbReference type="InterPro" id="IPR005186">
    <property type="entry name" value="FlaG"/>
</dbReference>
<keyword evidence="3" id="KW-1185">Reference proteome</keyword>
<dbReference type="STRING" id="879212.DespoDRAFT_02849"/>
<evidence type="ECO:0000313" key="2">
    <source>
        <dbReference type="EMBL" id="EIM64667.1"/>
    </source>
</evidence>
<dbReference type="PANTHER" id="PTHR37166:SF1">
    <property type="entry name" value="PROTEIN FLAG"/>
    <property type="match status" value="1"/>
</dbReference>
<dbReference type="OrthoDB" id="5423080at2"/>
<dbReference type="AlphaFoldDB" id="I5B5A4"/>
<protein>
    <submittedName>
        <fullName evidence="2">Flagellar protein FlaG</fullName>
    </submittedName>
</protein>
<dbReference type="PANTHER" id="PTHR37166">
    <property type="entry name" value="PROTEIN FLAG"/>
    <property type="match status" value="1"/>
</dbReference>
<evidence type="ECO:0000313" key="3">
    <source>
        <dbReference type="Proteomes" id="UP000005778"/>
    </source>
</evidence>
<proteinExistence type="predicted"/>
<keyword evidence="2" id="KW-0969">Cilium</keyword>
<dbReference type="RefSeq" id="WP_004074266.1">
    <property type="nucleotide sequence ID" value="NZ_CM001488.1"/>
</dbReference>
<sequence length="123" mass="13745">MNINTVSPTIQTAESSGAGPIETETDDKIKNMPPDQSQANAQKEEASPPAEEIKELAQTLNEYMDGLQTDLGFFMHEKLNHQVIVEIKNRKTDELIKQIPSEELVMIKEKMAELTGLLFDTSI</sequence>
<name>I5B5A4_9BACT</name>
<dbReference type="Gene3D" id="3.30.160.170">
    <property type="entry name" value="FlaG-like"/>
    <property type="match status" value="1"/>
</dbReference>
<reference evidence="2 3" key="2">
    <citation type="submission" date="2012-02" db="EMBL/GenBank/DDBJ databases">
        <title>Improved High-Quality Draft sequence of Desulfobacter postgatei 2ac9.</title>
        <authorList>
            <consortium name="US DOE Joint Genome Institute"/>
            <person name="Lucas S."/>
            <person name="Han J."/>
            <person name="Lapidus A."/>
            <person name="Cheng J.-F."/>
            <person name="Goodwin L."/>
            <person name="Pitluck S."/>
            <person name="Peters L."/>
            <person name="Ovchinnikova G."/>
            <person name="Held B."/>
            <person name="Detter J.C."/>
            <person name="Han C."/>
            <person name="Tapia R."/>
            <person name="Land M."/>
            <person name="Hauser L."/>
            <person name="Kyrpides N."/>
            <person name="Ivanova N."/>
            <person name="Pagani I."/>
            <person name="Orellana R."/>
            <person name="Lovley D."/>
            <person name="Woyke T."/>
        </authorList>
    </citation>
    <scope>NUCLEOTIDE SEQUENCE [LARGE SCALE GENOMIC DNA]</scope>
    <source>
        <strain evidence="2 3">2ac9</strain>
    </source>
</reference>
<dbReference type="eggNOG" id="COG1334">
    <property type="taxonomic scope" value="Bacteria"/>
</dbReference>
<dbReference type="HOGENOM" id="CLU_120910_3_2_7"/>
<accession>I5B5A4</accession>
<feature type="compositionally biased region" description="Polar residues" evidence="1">
    <location>
        <begin position="1"/>
        <end position="15"/>
    </location>
</feature>
<dbReference type="SUPFAM" id="SSF160214">
    <property type="entry name" value="FlaG-like"/>
    <property type="match status" value="1"/>
</dbReference>
<feature type="region of interest" description="Disordered" evidence="1">
    <location>
        <begin position="1"/>
        <end position="49"/>
    </location>
</feature>
<dbReference type="Proteomes" id="UP000005778">
    <property type="component" value="Chromosome"/>
</dbReference>
<organism evidence="2 3">
    <name type="scientific">Desulfobacter postgatei 2ac9</name>
    <dbReference type="NCBI Taxonomy" id="879212"/>
    <lineage>
        <taxon>Bacteria</taxon>
        <taxon>Pseudomonadati</taxon>
        <taxon>Thermodesulfobacteriota</taxon>
        <taxon>Desulfobacteria</taxon>
        <taxon>Desulfobacterales</taxon>
        <taxon>Desulfobacteraceae</taxon>
        <taxon>Desulfobacter</taxon>
    </lineage>
</organism>
<evidence type="ECO:0000256" key="1">
    <source>
        <dbReference type="SAM" id="MobiDB-lite"/>
    </source>
</evidence>
<dbReference type="EMBL" id="CM001488">
    <property type="protein sequence ID" value="EIM64667.1"/>
    <property type="molecule type" value="Genomic_DNA"/>
</dbReference>
<dbReference type="InterPro" id="IPR035924">
    <property type="entry name" value="FlaG-like_sf"/>
</dbReference>
<keyword evidence="2" id="KW-0966">Cell projection</keyword>
<reference evidence="2 3" key="1">
    <citation type="submission" date="2011-09" db="EMBL/GenBank/DDBJ databases">
        <authorList>
            <consortium name="US DOE Joint Genome Institute (JGI-PGF)"/>
            <person name="Lucas S."/>
            <person name="Han J."/>
            <person name="Lapidus A."/>
            <person name="Cheng J.-F."/>
            <person name="Goodwin L."/>
            <person name="Pitluck S."/>
            <person name="Peters L."/>
            <person name="Land M.L."/>
            <person name="Hauser L."/>
            <person name="Orellana R."/>
            <person name="Lovley D."/>
            <person name="Woyke T.J."/>
        </authorList>
    </citation>
    <scope>NUCLEOTIDE SEQUENCE [LARGE SCALE GENOMIC DNA]</scope>
    <source>
        <strain evidence="2 3">2ac9</strain>
    </source>
</reference>
<dbReference type="Pfam" id="PF03646">
    <property type="entry name" value="FlaG"/>
    <property type="match status" value="1"/>
</dbReference>
<keyword evidence="2" id="KW-0282">Flagellum</keyword>